<feature type="compositionally biased region" description="Basic and acidic residues" evidence="1">
    <location>
        <begin position="124"/>
        <end position="141"/>
    </location>
</feature>
<dbReference type="CDD" id="cd16449">
    <property type="entry name" value="RING-HC"/>
    <property type="match status" value="1"/>
</dbReference>
<feature type="region of interest" description="Disordered" evidence="1">
    <location>
        <begin position="306"/>
        <end position="447"/>
    </location>
</feature>
<feature type="domain" description="RING-type" evidence="2">
    <location>
        <begin position="918"/>
        <end position="995"/>
    </location>
</feature>
<feature type="region of interest" description="Disordered" evidence="1">
    <location>
        <begin position="1003"/>
        <end position="1049"/>
    </location>
</feature>
<feature type="region of interest" description="Disordered" evidence="1">
    <location>
        <begin position="23"/>
        <end position="64"/>
    </location>
</feature>
<reference evidence="3" key="1">
    <citation type="submission" date="2014-11" db="EMBL/GenBank/DDBJ databases">
        <authorList>
            <person name="Otto D Thomas"/>
            <person name="Naeem Raeece"/>
        </authorList>
    </citation>
    <scope>NUCLEOTIDE SEQUENCE</scope>
</reference>
<evidence type="ECO:0000259" key="2">
    <source>
        <dbReference type="SMART" id="SM00184"/>
    </source>
</evidence>
<dbReference type="VEuPathDB" id="CryptoDB:Cvel_6864"/>
<dbReference type="Gene3D" id="3.30.40.10">
    <property type="entry name" value="Zinc/RING finger domain, C3HC4 (zinc finger)"/>
    <property type="match status" value="1"/>
</dbReference>
<accession>A0A0G4HHW2</accession>
<proteinExistence type="predicted"/>
<feature type="compositionally biased region" description="Pro residues" evidence="1">
    <location>
        <begin position="264"/>
        <end position="273"/>
    </location>
</feature>
<sequence length="1105" mass="122407">MEDCHHNSRYLYTPRQQHVVVGQEFGSPSDAGSPSAESVVQQHVHSRSEEISPTLSPSLPSPEASMLSINLPPSAQRALIDAVNEMQGGMNSGGRRTEELPHDSNNTFNNEHQHQQCHHHAHQQHFEEDHHGPSFHRDNHQVRAPPSSSYVCPKHNSSLTASRMDSHFQSFQSVESQLSPLQTHVNQTQQLQPVSNRSPKKRNFSVTQLKPSASLPKLPTRPTSKVEPTRAVTPADVHSQARHTELAIHHIFGTSDLHKTQLPTPTPSPPPSYAPTKPLNETRFRETSPPVFQGPMLLADIRRFENSEPDSHTTQRTPPGAPHTPQTNNEGGPGAPPDLHHPPATATTAGEEGIAKPTDGERRNPSHTLPVQRGGNVIPSGKEATTQEETTTISVDESHDQHLHPHSHPNPVRVKSSIASGGGPTGRDRSRGAVRASRPAPFSSLTSLPIPAQTRFALHQNNPEKFQMPERVNTSKPRRRAKSVMIAQSLTFPPEDPKISSSSHSFENLQKHRDPPTHTQSLSHLAPQSSVCTLTGGPLVASTTLDKSQPSLLGAPGLSMSLSGGLSLSSGGLSSKTRDLERKLKDLLGRNETLQGEIHRGQRRLKEVAEQNAQLKRKTQQAESDRNTARAQQLLRERQMMAVKAEMESLERDLQRHKQKTAQAEEEREGMRGEAENASKKAAEDLEESKKETARTAAREETAWKRVKELESRLQERDTQLEEIRKTSEEKQKTTRRELQLVTLEREKLNEIQQSLSQQVRQLSKCVEDEGKRAERLTEEKEGEARRVEAQKEETERFRMHAEAEAVSAFARLSALQERAVEAEVQLRQAKARAETAEAAAEETKRAAEQKEKERSVEFEVERNLLERQSEGLRQTVQKKDLSATKYRELATAAGAFWGKVRSDLEESFSTLEKLVTCARCSTRDSERMTLTLAPCGHSVCGECFSISQKEVRQALEGAILEGERAGLGRDRRTTLETISRIRKATDGRLLCPLCWTQNHQQQHQQQHGSAQEGEEGSKDGSRRLETVETADTSVDTHPSPVERSTSVSLAELEKRAAATVAAHAFQNAPVDELAGALGSLRSLLGRISEGARALEGLEDAPLED</sequence>
<feature type="compositionally biased region" description="Polar residues" evidence="1">
    <location>
        <begin position="499"/>
        <end position="508"/>
    </location>
</feature>
<feature type="compositionally biased region" description="Low complexity" evidence="1">
    <location>
        <begin position="51"/>
        <end position="64"/>
    </location>
</feature>
<name>A0A0G4HHW2_9ALVE</name>
<feature type="compositionally biased region" description="Low complexity" evidence="1">
    <location>
        <begin position="1003"/>
        <end position="1012"/>
    </location>
</feature>
<organism evidence="3">
    <name type="scientific">Chromera velia CCMP2878</name>
    <dbReference type="NCBI Taxonomy" id="1169474"/>
    <lineage>
        <taxon>Eukaryota</taxon>
        <taxon>Sar</taxon>
        <taxon>Alveolata</taxon>
        <taxon>Colpodellida</taxon>
        <taxon>Chromeraceae</taxon>
        <taxon>Chromera</taxon>
    </lineage>
</organism>
<feature type="region of interest" description="Disordered" evidence="1">
    <location>
        <begin position="610"/>
        <end position="629"/>
    </location>
</feature>
<feature type="compositionally biased region" description="Polar residues" evidence="1">
    <location>
        <begin position="1030"/>
        <end position="1049"/>
    </location>
</feature>
<dbReference type="InterPro" id="IPR013083">
    <property type="entry name" value="Znf_RING/FYVE/PHD"/>
</dbReference>
<evidence type="ECO:0000313" key="3">
    <source>
        <dbReference type="EMBL" id="CEM43551.1"/>
    </source>
</evidence>
<feature type="compositionally biased region" description="Polar residues" evidence="1">
    <location>
        <begin position="179"/>
        <end position="197"/>
    </location>
</feature>
<feature type="compositionally biased region" description="Polar residues" evidence="1">
    <location>
        <begin position="146"/>
        <end position="157"/>
    </location>
</feature>
<protein>
    <recommendedName>
        <fullName evidence="2">RING-type domain-containing protein</fullName>
    </recommendedName>
</protein>
<dbReference type="SMART" id="SM00184">
    <property type="entry name" value="RING"/>
    <property type="match status" value="1"/>
</dbReference>
<feature type="compositionally biased region" description="Polar residues" evidence="1">
    <location>
        <begin position="30"/>
        <end position="43"/>
    </location>
</feature>
<feature type="compositionally biased region" description="Basic and acidic residues" evidence="1">
    <location>
        <begin position="1016"/>
        <end position="1027"/>
    </location>
</feature>
<gene>
    <name evidence="3" type="ORF">Cvel_6864</name>
</gene>
<feature type="region of interest" description="Disordered" evidence="1">
    <location>
        <begin position="179"/>
        <end position="240"/>
    </location>
</feature>
<feature type="compositionally biased region" description="Basic and acidic residues" evidence="1">
    <location>
        <begin position="663"/>
        <end position="736"/>
    </location>
</feature>
<feature type="region of interest" description="Disordered" evidence="1">
    <location>
        <begin position="257"/>
        <end position="292"/>
    </location>
</feature>
<feature type="compositionally biased region" description="Polar residues" evidence="1">
    <location>
        <begin position="383"/>
        <end position="395"/>
    </location>
</feature>
<feature type="region of interest" description="Disordered" evidence="1">
    <location>
        <begin position="651"/>
        <end position="736"/>
    </location>
</feature>
<dbReference type="InterPro" id="IPR001841">
    <property type="entry name" value="Znf_RING"/>
</dbReference>
<dbReference type="EMBL" id="CDMZ01002713">
    <property type="protein sequence ID" value="CEM43551.1"/>
    <property type="molecule type" value="Genomic_DNA"/>
</dbReference>
<feature type="region of interest" description="Disordered" evidence="1">
    <location>
        <begin position="460"/>
        <end position="526"/>
    </location>
</feature>
<feature type="region of interest" description="Disordered" evidence="1">
    <location>
        <begin position="87"/>
        <end position="157"/>
    </location>
</feature>
<feature type="compositionally biased region" description="Polar residues" evidence="1">
    <location>
        <begin position="517"/>
        <end position="526"/>
    </location>
</feature>
<evidence type="ECO:0000256" key="1">
    <source>
        <dbReference type="SAM" id="MobiDB-lite"/>
    </source>
</evidence>
<dbReference type="AlphaFoldDB" id="A0A0G4HHW2"/>
<feature type="region of interest" description="Disordered" evidence="1">
    <location>
        <begin position="767"/>
        <end position="791"/>
    </location>
</feature>